<reference evidence="2" key="2">
    <citation type="submission" date="2015-06" db="UniProtKB">
        <authorList>
            <consortium name="EnsemblPlants"/>
        </authorList>
    </citation>
    <scope>IDENTIFICATION</scope>
    <source>
        <strain evidence="2">DM1-3 516 R44</strain>
    </source>
</reference>
<evidence type="ECO:0000256" key="1">
    <source>
        <dbReference type="SAM" id="MobiDB-lite"/>
    </source>
</evidence>
<keyword evidence="3" id="KW-1185">Reference proteome</keyword>
<sequence length="145" mass="15942">MYFDSSILLTLLDQKYVIQTHCPELNSGDKPPVVPFTIQGDSIAVVHVGNGGFCHMRKLDPDGRQDDFITSSLLFGDKYSSTVTSVVKGDRLVANGKRRGEARRGDPSSPFSFVARRSSKGDAMTTKGKRQEARKARKASPFVFS</sequence>
<dbReference type="EnsemblPlants" id="PGSC0003DMT400039035">
    <property type="protein sequence ID" value="PGSC0003DMT400039035"/>
    <property type="gene ID" value="PGSC0003DMG400015090"/>
</dbReference>
<dbReference type="Proteomes" id="UP000011115">
    <property type="component" value="Unassembled WGS sequence"/>
</dbReference>
<evidence type="ECO:0000313" key="3">
    <source>
        <dbReference type="Proteomes" id="UP000011115"/>
    </source>
</evidence>
<proteinExistence type="predicted"/>
<feature type="region of interest" description="Disordered" evidence="1">
    <location>
        <begin position="96"/>
        <end position="145"/>
    </location>
</feature>
<evidence type="ECO:0000313" key="2">
    <source>
        <dbReference type="EnsemblPlants" id="PGSC0003DMT400039035"/>
    </source>
</evidence>
<protein>
    <submittedName>
        <fullName evidence="2">Uncharacterized protein</fullName>
    </submittedName>
</protein>
<name>M1B7P3_SOLTU</name>
<organism evidence="2 3">
    <name type="scientific">Solanum tuberosum</name>
    <name type="common">Potato</name>
    <dbReference type="NCBI Taxonomy" id="4113"/>
    <lineage>
        <taxon>Eukaryota</taxon>
        <taxon>Viridiplantae</taxon>
        <taxon>Streptophyta</taxon>
        <taxon>Embryophyta</taxon>
        <taxon>Tracheophyta</taxon>
        <taxon>Spermatophyta</taxon>
        <taxon>Magnoliopsida</taxon>
        <taxon>eudicotyledons</taxon>
        <taxon>Gunneridae</taxon>
        <taxon>Pentapetalae</taxon>
        <taxon>asterids</taxon>
        <taxon>lamiids</taxon>
        <taxon>Solanales</taxon>
        <taxon>Solanaceae</taxon>
        <taxon>Solanoideae</taxon>
        <taxon>Solaneae</taxon>
        <taxon>Solanum</taxon>
    </lineage>
</organism>
<dbReference type="AlphaFoldDB" id="M1B7P3"/>
<dbReference type="PaxDb" id="4113-PGSC0003DMT400039035"/>
<accession>M1B7P3</accession>
<dbReference type="HOGENOM" id="CLU_1790332_0_0_1"/>
<reference evidence="3" key="1">
    <citation type="journal article" date="2011" name="Nature">
        <title>Genome sequence and analysis of the tuber crop potato.</title>
        <authorList>
            <consortium name="The Potato Genome Sequencing Consortium"/>
        </authorList>
    </citation>
    <scope>NUCLEOTIDE SEQUENCE [LARGE SCALE GENOMIC DNA]</scope>
    <source>
        <strain evidence="3">cv. DM1-3 516 R44</strain>
    </source>
</reference>
<dbReference type="Gramene" id="PGSC0003DMT400039035">
    <property type="protein sequence ID" value="PGSC0003DMT400039035"/>
    <property type="gene ID" value="PGSC0003DMG400015090"/>
</dbReference>
<dbReference type="InParanoid" id="M1B7P3"/>